<name>A0ABW2N0K7_9ACTN</name>
<organism evidence="2 3">
    <name type="scientific">Nocardioides astragali</name>
    <dbReference type="NCBI Taxonomy" id="1776736"/>
    <lineage>
        <taxon>Bacteria</taxon>
        <taxon>Bacillati</taxon>
        <taxon>Actinomycetota</taxon>
        <taxon>Actinomycetes</taxon>
        <taxon>Propionibacteriales</taxon>
        <taxon>Nocardioidaceae</taxon>
        <taxon>Nocardioides</taxon>
    </lineage>
</organism>
<proteinExistence type="predicted"/>
<evidence type="ECO:0000256" key="1">
    <source>
        <dbReference type="SAM" id="MobiDB-lite"/>
    </source>
</evidence>
<dbReference type="EMBL" id="JBHTCH010000014">
    <property type="protein sequence ID" value="MFC7360856.1"/>
    <property type="molecule type" value="Genomic_DNA"/>
</dbReference>
<dbReference type="Proteomes" id="UP001596524">
    <property type="component" value="Unassembled WGS sequence"/>
</dbReference>
<dbReference type="RefSeq" id="WP_255888620.1">
    <property type="nucleotide sequence ID" value="NZ_JAFMZM010000001.1"/>
</dbReference>
<reference evidence="3" key="1">
    <citation type="journal article" date="2019" name="Int. J. Syst. Evol. Microbiol.">
        <title>The Global Catalogue of Microorganisms (GCM) 10K type strain sequencing project: providing services to taxonomists for standard genome sequencing and annotation.</title>
        <authorList>
            <consortium name="The Broad Institute Genomics Platform"/>
            <consortium name="The Broad Institute Genome Sequencing Center for Infectious Disease"/>
            <person name="Wu L."/>
            <person name="Ma J."/>
        </authorList>
    </citation>
    <scope>NUCLEOTIDE SEQUENCE [LARGE SCALE GENOMIC DNA]</scope>
    <source>
        <strain evidence="3">FCH27</strain>
    </source>
</reference>
<protein>
    <submittedName>
        <fullName evidence="2">Uncharacterized protein</fullName>
    </submittedName>
</protein>
<feature type="region of interest" description="Disordered" evidence="1">
    <location>
        <begin position="1"/>
        <end position="55"/>
    </location>
</feature>
<comment type="caution">
    <text evidence="2">The sequence shown here is derived from an EMBL/GenBank/DDBJ whole genome shotgun (WGS) entry which is preliminary data.</text>
</comment>
<evidence type="ECO:0000313" key="2">
    <source>
        <dbReference type="EMBL" id="MFC7360856.1"/>
    </source>
</evidence>
<keyword evidence="3" id="KW-1185">Reference proteome</keyword>
<sequence>MRSAPSSSREAVHHPGGDVGGSQRQELASRADQAASLADPGMTVGRQEHVSLHAR</sequence>
<accession>A0ABW2N0K7</accession>
<feature type="compositionally biased region" description="Basic and acidic residues" evidence="1">
    <location>
        <begin position="46"/>
        <end position="55"/>
    </location>
</feature>
<gene>
    <name evidence="2" type="ORF">ACFQO6_11290</name>
</gene>
<evidence type="ECO:0000313" key="3">
    <source>
        <dbReference type="Proteomes" id="UP001596524"/>
    </source>
</evidence>